<sequence length="112" mass="12442">MLHGRLLSFSVLIEEIRGSREKKTASAMAPKGSKKKIKLDPKEEMEKIKVWSAVLAEMTAVQSELVEDLDPDSDTVDQHTKREQLTGVNTQCELLISMIENYFHVVLGASGG</sequence>
<keyword evidence="2" id="KW-1185">Reference proteome</keyword>
<evidence type="ECO:0000313" key="1">
    <source>
        <dbReference type="EMBL" id="KAK8997152.1"/>
    </source>
</evidence>
<reference evidence="1 2" key="1">
    <citation type="journal article" date="2024" name="G3 (Bethesda)">
        <title>Genome assembly of Hibiscus sabdariffa L. provides insights into metabolisms of medicinal natural products.</title>
        <authorList>
            <person name="Kim T."/>
        </authorList>
    </citation>
    <scope>NUCLEOTIDE SEQUENCE [LARGE SCALE GENOMIC DNA]</scope>
    <source>
        <strain evidence="1">TK-2024</strain>
        <tissue evidence="1">Old leaves</tissue>
    </source>
</reference>
<dbReference type="Proteomes" id="UP001396334">
    <property type="component" value="Unassembled WGS sequence"/>
</dbReference>
<organism evidence="1 2">
    <name type="scientific">Hibiscus sabdariffa</name>
    <name type="common">roselle</name>
    <dbReference type="NCBI Taxonomy" id="183260"/>
    <lineage>
        <taxon>Eukaryota</taxon>
        <taxon>Viridiplantae</taxon>
        <taxon>Streptophyta</taxon>
        <taxon>Embryophyta</taxon>
        <taxon>Tracheophyta</taxon>
        <taxon>Spermatophyta</taxon>
        <taxon>Magnoliopsida</taxon>
        <taxon>eudicotyledons</taxon>
        <taxon>Gunneridae</taxon>
        <taxon>Pentapetalae</taxon>
        <taxon>rosids</taxon>
        <taxon>malvids</taxon>
        <taxon>Malvales</taxon>
        <taxon>Malvaceae</taxon>
        <taxon>Malvoideae</taxon>
        <taxon>Hibiscus</taxon>
    </lineage>
</organism>
<protein>
    <submittedName>
        <fullName evidence="1">Uncharacterized protein</fullName>
    </submittedName>
</protein>
<proteinExistence type="predicted"/>
<evidence type="ECO:0000313" key="2">
    <source>
        <dbReference type="Proteomes" id="UP001396334"/>
    </source>
</evidence>
<name>A0ABR2Q917_9ROSI</name>
<accession>A0ABR2Q917</accession>
<comment type="caution">
    <text evidence="1">The sequence shown here is derived from an EMBL/GenBank/DDBJ whole genome shotgun (WGS) entry which is preliminary data.</text>
</comment>
<gene>
    <name evidence="1" type="ORF">V6N11_020636</name>
</gene>
<dbReference type="EMBL" id="JBBPBN010000043">
    <property type="protein sequence ID" value="KAK8997152.1"/>
    <property type="molecule type" value="Genomic_DNA"/>
</dbReference>